<evidence type="ECO:0000313" key="3">
    <source>
        <dbReference type="Proteomes" id="UP000644699"/>
    </source>
</evidence>
<dbReference type="SUPFAM" id="SSF55166">
    <property type="entry name" value="Hedgehog/DD-peptidase"/>
    <property type="match status" value="1"/>
</dbReference>
<dbReference type="AlphaFoldDB" id="A0A916ZKQ5"/>
<dbReference type="Proteomes" id="UP000644699">
    <property type="component" value="Unassembled WGS sequence"/>
</dbReference>
<organism evidence="2 3">
    <name type="scientific">Aureimonas endophytica</name>
    <dbReference type="NCBI Taxonomy" id="2027858"/>
    <lineage>
        <taxon>Bacteria</taxon>
        <taxon>Pseudomonadati</taxon>
        <taxon>Pseudomonadota</taxon>
        <taxon>Alphaproteobacteria</taxon>
        <taxon>Hyphomicrobiales</taxon>
        <taxon>Aurantimonadaceae</taxon>
        <taxon>Aureimonas</taxon>
    </lineage>
</organism>
<evidence type="ECO:0000313" key="2">
    <source>
        <dbReference type="EMBL" id="GGE02505.1"/>
    </source>
</evidence>
<reference evidence="2" key="2">
    <citation type="submission" date="2020-09" db="EMBL/GenBank/DDBJ databases">
        <authorList>
            <person name="Sun Q."/>
            <person name="Zhou Y."/>
        </authorList>
    </citation>
    <scope>NUCLEOTIDE SEQUENCE</scope>
    <source>
        <strain evidence="2">CGMCC 1.15367</strain>
    </source>
</reference>
<dbReference type="GO" id="GO:0008233">
    <property type="term" value="F:peptidase activity"/>
    <property type="evidence" value="ECO:0007669"/>
    <property type="project" value="InterPro"/>
</dbReference>
<gene>
    <name evidence="2" type="ORF">GCM10011390_21730</name>
</gene>
<reference evidence="2" key="1">
    <citation type="journal article" date="2014" name="Int. J. Syst. Evol. Microbiol.">
        <title>Complete genome sequence of Corynebacterium casei LMG S-19264T (=DSM 44701T), isolated from a smear-ripened cheese.</title>
        <authorList>
            <consortium name="US DOE Joint Genome Institute (JGI-PGF)"/>
            <person name="Walter F."/>
            <person name="Albersmeier A."/>
            <person name="Kalinowski J."/>
            <person name="Ruckert C."/>
        </authorList>
    </citation>
    <scope>NUCLEOTIDE SEQUENCE</scope>
    <source>
        <strain evidence="2">CGMCC 1.15367</strain>
    </source>
</reference>
<dbReference type="RefSeq" id="WP_188908350.1">
    <property type="nucleotide sequence ID" value="NZ_BMIQ01000003.1"/>
</dbReference>
<dbReference type="InterPro" id="IPR009045">
    <property type="entry name" value="Zn_M74/Hedgehog-like"/>
</dbReference>
<sequence length="176" mass="19513">MPTGSYTHPLLGKVTFETEHRFWVRGDPIRFTSGFDPDIEVTSVLIPQLHDVPGSNRGKLRFHRKGHAQLQMAFADIERLGMMRFIRTCSGAFYARLRKPTSGVLSRLPSNHSFGLAIDLNANDGSLGGSVSPVAPVFEAHGFKWGKEFNDPMHFEVEEFVGSPVALSEDIAALMK</sequence>
<evidence type="ECO:0000259" key="1">
    <source>
        <dbReference type="Pfam" id="PF13539"/>
    </source>
</evidence>
<keyword evidence="3" id="KW-1185">Reference proteome</keyword>
<accession>A0A916ZKQ5</accession>
<proteinExistence type="predicted"/>
<dbReference type="InterPro" id="IPR039561">
    <property type="entry name" value="Peptidase_M15C"/>
</dbReference>
<comment type="caution">
    <text evidence="2">The sequence shown here is derived from an EMBL/GenBank/DDBJ whole genome shotgun (WGS) entry which is preliminary data.</text>
</comment>
<dbReference type="Pfam" id="PF13539">
    <property type="entry name" value="Peptidase_M15_4"/>
    <property type="match status" value="1"/>
</dbReference>
<protein>
    <recommendedName>
        <fullName evidence="1">Peptidase M15C domain-containing protein</fullName>
    </recommendedName>
</protein>
<dbReference type="EMBL" id="BMIQ01000003">
    <property type="protein sequence ID" value="GGE02505.1"/>
    <property type="molecule type" value="Genomic_DNA"/>
</dbReference>
<dbReference type="Gene3D" id="3.30.1380.10">
    <property type="match status" value="1"/>
</dbReference>
<feature type="domain" description="Peptidase M15C" evidence="1">
    <location>
        <begin position="109"/>
        <end position="157"/>
    </location>
</feature>
<name>A0A916ZKQ5_9HYPH</name>